<keyword evidence="4 6" id="KW-1133">Transmembrane helix</keyword>
<dbReference type="RefSeq" id="WP_036438858.1">
    <property type="nucleotide sequence ID" value="NZ_CP033021.1"/>
</dbReference>
<dbReference type="PANTHER" id="PTHR43823">
    <property type="entry name" value="SPORULATION PROTEIN YKVU"/>
    <property type="match status" value="1"/>
</dbReference>
<dbReference type="InterPro" id="IPR051327">
    <property type="entry name" value="MATE_MepA_subfamily"/>
</dbReference>
<dbReference type="AlphaFoldDB" id="A0A454C937"/>
<dbReference type="InterPro" id="IPR002528">
    <property type="entry name" value="MATE_fam"/>
</dbReference>
<name>A0A454C937_METHO</name>
<evidence type="ECO:0008006" key="9">
    <source>
        <dbReference type="Google" id="ProtNLM"/>
    </source>
</evidence>
<feature type="transmembrane region" description="Helical" evidence="6">
    <location>
        <begin position="283"/>
        <end position="309"/>
    </location>
</feature>
<feature type="transmembrane region" description="Helical" evidence="6">
    <location>
        <begin position="28"/>
        <end position="49"/>
    </location>
</feature>
<feature type="transmembrane region" description="Helical" evidence="6">
    <location>
        <begin position="491"/>
        <end position="515"/>
    </location>
</feature>
<reference evidence="7 8" key="1">
    <citation type="submission" date="2014-08" db="EMBL/GenBank/DDBJ databases">
        <authorList>
            <person name="Kuleshov K."/>
            <person name="Dedkov V."/>
            <person name="Markelov M."/>
            <person name="Pimkina E."/>
        </authorList>
    </citation>
    <scope>NUCLEOTIDE SEQUENCE [LARGE SCALE GENOMIC DNA]</scope>
    <source>
        <strain evidence="8">TOA</strain>
    </source>
</reference>
<evidence type="ECO:0000256" key="6">
    <source>
        <dbReference type="SAM" id="Phobius"/>
    </source>
</evidence>
<feature type="transmembrane region" description="Helical" evidence="6">
    <location>
        <begin position="379"/>
        <end position="399"/>
    </location>
</feature>
<keyword evidence="2" id="KW-1003">Cell membrane</keyword>
<evidence type="ECO:0000256" key="2">
    <source>
        <dbReference type="ARBA" id="ARBA00022475"/>
    </source>
</evidence>
<dbReference type="GO" id="GO:0005886">
    <property type="term" value="C:plasma membrane"/>
    <property type="evidence" value="ECO:0007669"/>
    <property type="project" value="UniProtKB-SubCell"/>
</dbReference>
<evidence type="ECO:0000256" key="1">
    <source>
        <dbReference type="ARBA" id="ARBA00004651"/>
    </source>
</evidence>
<sequence length="602" mass="68707">MKNKEIDAKQAKQERAEKLFGQTPIKKAIWIVAIPSLLAAIMAGLYGFIDQIFILNLVPKNRNIFGNNESEIVQFLNPALHSGGFFSDYKIMIEQYNLHSITKLAEITPNSIVSTASAVFGPLILFSNAIVFLVPVGASIYYTKCVSKQLKRAGQDLWATMFWFTVALSLFATLVSFVFIWSGLLNVLAGETHIDYNIARIAGIDPNALQDYYSAAYSLSIKWAKQFLYIYASGTILQGLTLYLSYFIRAEGYNSYVMICAIVANVINVACDALFIICFKMGVLGGVMATIVGWTFNTITYFVYISIKIKQNKSWLYLSHLFRFKFKKELLGPTFLLGASGFLRIFGISFSFLIMNILITKTSFSMPDYFQYYWAKTQPIIMLFLTSIFGINDGARSLFTYNYSLRNMDRCKQVYKWTILIAVLYSVLVYIFIALTSNNLWIWVLNIDPDRIAGTSVFIKVMSLRIIAVSFVVVSLLAFQGSNDIAKSIFASIFENFICFVIIVPIGYGIAWGIFNHDSANRVISNWIIIAVFVFNCVFASSILMFYSWWFVYKKMPYIDQAKVSWSRRIEHKFFEHAEKQEELYNAQMQQKQVNESKNLKQ</sequence>
<dbReference type="GO" id="GO:0042910">
    <property type="term" value="F:xenobiotic transmembrane transporter activity"/>
    <property type="evidence" value="ECO:0007669"/>
    <property type="project" value="InterPro"/>
</dbReference>
<evidence type="ECO:0000313" key="8">
    <source>
        <dbReference type="Proteomes" id="UP000029712"/>
    </source>
</evidence>
<feature type="transmembrane region" description="Helical" evidence="6">
    <location>
        <begin position="527"/>
        <end position="553"/>
    </location>
</feature>
<comment type="subcellular location">
    <subcellularLocation>
        <location evidence="1">Cell membrane</location>
        <topology evidence="1">Multi-pass membrane protein</topology>
    </subcellularLocation>
</comment>
<feature type="transmembrane region" description="Helical" evidence="6">
    <location>
        <begin position="419"/>
        <end position="445"/>
    </location>
</feature>
<dbReference type="Proteomes" id="UP000029712">
    <property type="component" value="Chromosome"/>
</dbReference>
<feature type="transmembrane region" description="Helical" evidence="6">
    <location>
        <begin position="255"/>
        <end position="277"/>
    </location>
</feature>
<proteinExistence type="predicted"/>
<dbReference type="EMBL" id="CP033021">
    <property type="protein sequence ID" value="AYN65123.1"/>
    <property type="molecule type" value="Genomic_DNA"/>
</dbReference>
<dbReference type="Pfam" id="PF01554">
    <property type="entry name" value="MatE"/>
    <property type="match status" value="1"/>
</dbReference>
<keyword evidence="5 6" id="KW-0472">Membrane</keyword>
<feature type="transmembrane region" description="Helical" evidence="6">
    <location>
        <begin position="228"/>
        <end position="248"/>
    </location>
</feature>
<feature type="transmembrane region" description="Helical" evidence="6">
    <location>
        <begin position="330"/>
        <end position="359"/>
    </location>
</feature>
<accession>A0A454C937</accession>
<keyword evidence="3 6" id="KW-0812">Transmembrane</keyword>
<reference evidence="7 8" key="2">
    <citation type="submission" date="2018-10" db="EMBL/GenBank/DDBJ databases">
        <title>Detection and isolation of Mycoplasma hominis as a predominant microorganism from pelvic cavity of patient with salpingitis and tubo-ovarian abscess.</title>
        <authorList>
            <person name="Guschin A.E."/>
            <person name="Khayrullina G.A."/>
            <person name="Rakovskaya I.V."/>
            <person name="Shelenkov A.A."/>
            <person name="Shagin D.A."/>
        </authorList>
    </citation>
    <scope>NUCLEOTIDE SEQUENCE [LARGE SCALE GENOMIC DNA]</scope>
    <source>
        <strain evidence="8">TOA</strain>
    </source>
</reference>
<feature type="transmembrane region" description="Helical" evidence="6">
    <location>
        <begin position="119"/>
        <end position="142"/>
    </location>
</feature>
<evidence type="ECO:0000313" key="7">
    <source>
        <dbReference type="EMBL" id="AYN65123.1"/>
    </source>
</evidence>
<evidence type="ECO:0000256" key="4">
    <source>
        <dbReference type="ARBA" id="ARBA00022989"/>
    </source>
</evidence>
<evidence type="ECO:0000256" key="3">
    <source>
        <dbReference type="ARBA" id="ARBA00022692"/>
    </source>
</evidence>
<dbReference type="OrthoDB" id="401352at2"/>
<feature type="transmembrane region" description="Helical" evidence="6">
    <location>
        <begin position="457"/>
        <end position="479"/>
    </location>
</feature>
<dbReference type="GO" id="GO:0015297">
    <property type="term" value="F:antiporter activity"/>
    <property type="evidence" value="ECO:0007669"/>
    <property type="project" value="InterPro"/>
</dbReference>
<evidence type="ECO:0000256" key="5">
    <source>
        <dbReference type="ARBA" id="ARBA00023136"/>
    </source>
</evidence>
<organism evidence="7 8">
    <name type="scientific">Metamycoplasma hominis</name>
    <name type="common">Mycoplasma hominis</name>
    <dbReference type="NCBI Taxonomy" id="2098"/>
    <lineage>
        <taxon>Bacteria</taxon>
        <taxon>Bacillati</taxon>
        <taxon>Mycoplasmatota</taxon>
        <taxon>Mycoplasmoidales</taxon>
        <taxon>Metamycoplasmataceae</taxon>
        <taxon>Metamycoplasma</taxon>
    </lineage>
</organism>
<gene>
    <name evidence="7" type="ORF">KN71_000090</name>
</gene>
<dbReference type="PANTHER" id="PTHR43823:SF3">
    <property type="entry name" value="MULTIDRUG EXPORT PROTEIN MEPA"/>
    <property type="match status" value="1"/>
</dbReference>
<feature type="transmembrane region" description="Helical" evidence="6">
    <location>
        <begin position="162"/>
        <end position="181"/>
    </location>
</feature>
<protein>
    <recommendedName>
        <fullName evidence="9">MATE family efflux transporter</fullName>
    </recommendedName>
</protein>